<keyword evidence="1" id="KW-0472">Membrane</keyword>
<evidence type="ECO:0000256" key="1">
    <source>
        <dbReference type="SAM" id="Phobius"/>
    </source>
</evidence>
<dbReference type="InterPro" id="IPR010471">
    <property type="entry name" value="DUF1068"/>
</dbReference>
<dbReference type="PANTHER" id="PTHR32254">
    <property type="entry name" value="EXPRESSED PROTEIN"/>
    <property type="match status" value="1"/>
</dbReference>
<dbReference type="EMBL" id="CM018039">
    <property type="protein sequence ID" value="KAA8536902.1"/>
    <property type="molecule type" value="Genomic_DNA"/>
</dbReference>
<sequence length="173" mass="19437">MANPCTSGVLRLVLVLVSVILVGYIVGRPFFWQLKDSSSAQSSCPSCSCDCSSDTFSIPLGFLNSSYSDCGKNDPDINQELEKDIITLKSEELSLLTNVTNDNLERTRASIMDTKRTSSQYQKEAEKCNVGVVTCEEAREKAQAALVEERKLSILWEERARTYGWKDTRRIYM</sequence>
<keyword evidence="1" id="KW-0812">Transmembrane</keyword>
<name>A0A5J5B4V4_9ASTE</name>
<accession>A0A5J5B4V4</accession>
<feature type="transmembrane region" description="Helical" evidence="1">
    <location>
        <begin position="12"/>
        <end position="31"/>
    </location>
</feature>
<dbReference type="Pfam" id="PF06364">
    <property type="entry name" value="DUF1068"/>
    <property type="match status" value="1"/>
</dbReference>
<evidence type="ECO:0000313" key="3">
    <source>
        <dbReference type="Proteomes" id="UP000325577"/>
    </source>
</evidence>
<dbReference type="OrthoDB" id="1851883at2759"/>
<keyword evidence="1" id="KW-1133">Transmembrane helix</keyword>
<reference evidence="2 3" key="1">
    <citation type="submission" date="2019-09" db="EMBL/GenBank/DDBJ databases">
        <title>A chromosome-level genome assembly of the Chinese tupelo Nyssa sinensis.</title>
        <authorList>
            <person name="Yang X."/>
            <person name="Kang M."/>
            <person name="Yang Y."/>
            <person name="Xiong H."/>
            <person name="Wang M."/>
            <person name="Zhang Z."/>
            <person name="Wang Z."/>
            <person name="Wu H."/>
            <person name="Ma T."/>
            <person name="Liu J."/>
            <person name="Xi Z."/>
        </authorList>
    </citation>
    <scope>NUCLEOTIDE SEQUENCE [LARGE SCALE GENOMIC DNA]</scope>
    <source>
        <strain evidence="2">J267</strain>
        <tissue evidence="2">Leaf</tissue>
    </source>
</reference>
<dbReference type="Proteomes" id="UP000325577">
    <property type="component" value="Linkage Group LG16"/>
</dbReference>
<gene>
    <name evidence="2" type="ORF">F0562_029380</name>
</gene>
<protein>
    <recommendedName>
        <fullName evidence="4">DUF1068 domain-containing protein</fullName>
    </recommendedName>
</protein>
<keyword evidence="3" id="KW-1185">Reference proteome</keyword>
<dbReference type="AlphaFoldDB" id="A0A5J5B4V4"/>
<evidence type="ECO:0000313" key="2">
    <source>
        <dbReference type="EMBL" id="KAA8536902.1"/>
    </source>
</evidence>
<proteinExistence type="predicted"/>
<dbReference type="PANTHER" id="PTHR32254:SF6">
    <property type="entry name" value="DUF1068 DOMAIN-CONTAINING PROTEIN"/>
    <property type="match status" value="1"/>
</dbReference>
<evidence type="ECO:0008006" key="4">
    <source>
        <dbReference type="Google" id="ProtNLM"/>
    </source>
</evidence>
<organism evidence="2 3">
    <name type="scientific">Nyssa sinensis</name>
    <dbReference type="NCBI Taxonomy" id="561372"/>
    <lineage>
        <taxon>Eukaryota</taxon>
        <taxon>Viridiplantae</taxon>
        <taxon>Streptophyta</taxon>
        <taxon>Embryophyta</taxon>
        <taxon>Tracheophyta</taxon>
        <taxon>Spermatophyta</taxon>
        <taxon>Magnoliopsida</taxon>
        <taxon>eudicotyledons</taxon>
        <taxon>Gunneridae</taxon>
        <taxon>Pentapetalae</taxon>
        <taxon>asterids</taxon>
        <taxon>Cornales</taxon>
        <taxon>Nyssaceae</taxon>
        <taxon>Nyssa</taxon>
    </lineage>
</organism>